<feature type="domain" description="C2H2-type" evidence="11">
    <location>
        <begin position="539"/>
        <end position="566"/>
    </location>
</feature>
<evidence type="ECO:0000256" key="4">
    <source>
        <dbReference type="ARBA" id="ARBA00022771"/>
    </source>
</evidence>
<dbReference type="InterPro" id="IPR036236">
    <property type="entry name" value="Znf_C2H2_sf"/>
</dbReference>
<evidence type="ECO:0000256" key="1">
    <source>
        <dbReference type="ARBA" id="ARBA00004123"/>
    </source>
</evidence>
<dbReference type="PROSITE" id="PS50157">
    <property type="entry name" value="ZINC_FINGER_C2H2_2"/>
    <property type="match status" value="3"/>
</dbReference>
<evidence type="ECO:0000259" key="11">
    <source>
        <dbReference type="PROSITE" id="PS50157"/>
    </source>
</evidence>
<dbReference type="PROSITE" id="PS00028">
    <property type="entry name" value="ZINC_FINGER_C2H2_1"/>
    <property type="match status" value="3"/>
</dbReference>
<dbReference type="FunFam" id="3.30.160.60:FF:001498">
    <property type="entry name" value="Zinc finger protein 404"/>
    <property type="match status" value="1"/>
</dbReference>
<feature type="compositionally biased region" description="Low complexity" evidence="10">
    <location>
        <begin position="74"/>
        <end position="88"/>
    </location>
</feature>
<dbReference type="Pfam" id="PF00096">
    <property type="entry name" value="zf-C2H2"/>
    <property type="match status" value="3"/>
</dbReference>
<feature type="compositionally biased region" description="Basic and acidic residues" evidence="10">
    <location>
        <begin position="199"/>
        <end position="215"/>
    </location>
</feature>
<feature type="region of interest" description="Disordered" evidence="10">
    <location>
        <begin position="1"/>
        <end position="61"/>
    </location>
</feature>
<dbReference type="AlphaFoldDB" id="S6BER8"/>
<keyword evidence="3" id="KW-0677">Repeat</keyword>
<dbReference type="PANTHER" id="PTHR16515:SF59">
    <property type="entry name" value="PR DOMAIN ZINC FINGER PROTEIN 1"/>
    <property type="match status" value="1"/>
</dbReference>
<feature type="compositionally biased region" description="Basic and acidic residues" evidence="10">
    <location>
        <begin position="230"/>
        <end position="244"/>
    </location>
</feature>
<keyword evidence="5" id="KW-0862">Zinc</keyword>
<feature type="compositionally biased region" description="Low complexity" evidence="10">
    <location>
        <begin position="428"/>
        <end position="457"/>
    </location>
</feature>
<accession>S6BER8</accession>
<evidence type="ECO:0000256" key="5">
    <source>
        <dbReference type="ARBA" id="ARBA00022833"/>
    </source>
</evidence>
<name>S6BER8_CIOIN</name>
<feature type="domain" description="C2H2-type" evidence="11">
    <location>
        <begin position="483"/>
        <end position="510"/>
    </location>
</feature>
<dbReference type="EMBL" id="AB819271">
    <property type="protein sequence ID" value="BAN67651.1"/>
    <property type="molecule type" value="mRNA"/>
</dbReference>
<feature type="compositionally biased region" description="Polar residues" evidence="10">
    <location>
        <begin position="218"/>
        <end position="229"/>
    </location>
</feature>
<feature type="region of interest" description="Disordered" evidence="10">
    <location>
        <begin position="73"/>
        <end position="93"/>
    </location>
</feature>
<keyword evidence="2" id="KW-0479">Metal-binding</keyword>
<evidence type="ECO:0000256" key="9">
    <source>
        <dbReference type="PROSITE-ProRule" id="PRU00042"/>
    </source>
</evidence>
<evidence type="ECO:0000256" key="8">
    <source>
        <dbReference type="ARBA" id="ARBA00023242"/>
    </source>
</evidence>
<proteinExistence type="evidence at transcript level"/>
<dbReference type="FunFam" id="3.30.160.60:FF:000262">
    <property type="entry name" value="PR domain zinc finger protein 1"/>
    <property type="match status" value="1"/>
</dbReference>
<feature type="region of interest" description="Disordered" evidence="10">
    <location>
        <begin position="179"/>
        <end position="246"/>
    </location>
</feature>
<evidence type="ECO:0000256" key="10">
    <source>
        <dbReference type="SAM" id="MobiDB-lite"/>
    </source>
</evidence>
<dbReference type="SMART" id="SM00355">
    <property type="entry name" value="ZnF_C2H2"/>
    <property type="match status" value="3"/>
</dbReference>
<evidence type="ECO:0000256" key="6">
    <source>
        <dbReference type="ARBA" id="ARBA00023015"/>
    </source>
</evidence>
<dbReference type="GO" id="GO:0000122">
    <property type="term" value="P:negative regulation of transcription by RNA polymerase II"/>
    <property type="evidence" value="ECO:0007669"/>
    <property type="project" value="UniProtKB-ARBA"/>
</dbReference>
<dbReference type="Gene3D" id="3.30.160.60">
    <property type="entry name" value="Classic Zinc Finger"/>
    <property type="match status" value="3"/>
</dbReference>
<evidence type="ECO:0000256" key="2">
    <source>
        <dbReference type="ARBA" id="ARBA00022723"/>
    </source>
</evidence>
<dbReference type="PANTHER" id="PTHR16515">
    <property type="entry name" value="PR DOMAIN ZINC FINGER PROTEIN"/>
    <property type="match status" value="1"/>
</dbReference>
<evidence type="ECO:0000256" key="7">
    <source>
        <dbReference type="ARBA" id="ARBA00023163"/>
    </source>
</evidence>
<reference evidence="12" key="1">
    <citation type="submission" date="2013-04" db="EMBL/GenBank/DDBJ databases">
        <title>Time delay gene circuits control a fate choice between the brain and palps in the ascidian embryo.</title>
        <authorList>
            <person name="Ikeda T."/>
            <person name="Matsuoka M."/>
            <person name="Satou Y."/>
        </authorList>
    </citation>
    <scope>NUCLEOTIDE SEQUENCE</scope>
</reference>
<evidence type="ECO:0000313" key="12">
    <source>
        <dbReference type="EMBL" id="BAN67651.1"/>
    </source>
</evidence>
<organism evidence="12">
    <name type="scientific">Ciona intestinalis</name>
    <name type="common">Transparent sea squirt</name>
    <name type="synonym">Ascidia intestinalis</name>
    <dbReference type="NCBI Taxonomy" id="7719"/>
    <lineage>
        <taxon>Eukaryota</taxon>
        <taxon>Metazoa</taxon>
        <taxon>Chordata</taxon>
        <taxon>Tunicata</taxon>
        <taxon>Ascidiacea</taxon>
        <taxon>Phlebobranchia</taxon>
        <taxon>Cionidae</taxon>
        <taxon>Ciona</taxon>
    </lineage>
</organism>
<feature type="domain" description="C2H2-type" evidence="11">
    <location>
        <begin position="511"/>
        <end position="538"/>
    </location>
</feature>
<gene>
    <name evidence="12" type="primary">BZ2</name>
</gene>
<feature type="compositionally biased region" description="Basic and acidic residues" evidence="10">
    <location>
        <begin position="51"/>
        <end position="61"/>
    </location>
</feature>
<dbReference type="SUPFAM" id="SSF57667">
    <property type="entry name" value="beta-beta-alpha zinc fingers"/>
    <property type="match status" value="2"/>
</dbReference>
<dbReference type="GO" id="GO:0008270">
    <property type="term" value="F:zinc ion binding"/>
    <property type="evidence" value="ECO:0007669"/>
    <property type="project" value="UniProtKB-KW"/>
</dbReference>
<keyword evidence="7" id="KW-0804">Transcription</keyword>
<dbReference type="FunFam" id="3.30.160.60:FF:000211">
    <property type="entry name" value="PR domain zinc finger protein 1"/>
    <property type="match status" value="1"/>
</dbReference>
<dbReference type="InterPro" id="IPR013087">
    <property type="entry name" value="Znf_C2H2_type"/>
</dbReference>
<keyword evidence="6" id="KW-0805">Transcription regulation</keyword>
<dbReference type="GO" id="GO:0005634">
    <property type="term" value="C:nucleus"/>
    <property type="evidence" value="ECO:0007669"/>
    <property type="project" value="UniProtKB-SubCell"/>
</dbReference>
<comment type="subcellular location">
    <subcellularLocation>
        <location evidence="1">Nucleus</location>
    </subcellularLocation>
</comment>
<keyword evidence="4 9" id="KW-0863">Zinc-finger</keyword>
<dbReference type="InterPro" id="IPR050331">
    <property type="entry name" value="Zinc_finger"/>
</dbReference>
<feature type="region of interest" description="Disordered" evidence="10">
    <location>
        <begin position="428"/>
        <end position="471"/>
    </location>
</feature>
<protein>
    <submittedName>
        <fullName evidence="12">Blimp-like zinc finger protein 2</fullName>
    </submittedName>
</protein>
<evidence type="ECO:0000256" key="3">
    <source>
        <dbReference type="ARBA" id="ARBA00022737"/>
    </source>
</evidence>
<keyword evidence="8" id="KW-0539">Nucleus</keyword>
<feature type="compositionally biased region" description="Polar residues" evidence="10">
    <location>
        <begin position="13"/>
        <end position="26"/>
    </location>
</feature>
<sequence length="600" mass="66825">MSESCVFRRRPSTENLKSDVNGNNMASIGEVKGGGVSPERWVERPTMFHSPQEKNKSRKSDFSVKSLLDHNVTSPSDSGYGSGSPSPDQNMILSPSWNIDGKHAKTTFLPTAPSSTNCPPKDMCLSADLTPTAMFPLYYQRLLYAMNTHFLARQSAGQISTSPAGTQSMKLPPTALLSSDVQAKAKRSETYRPTVPQKLEIKSERSEKKESKADYQNEALNLSLENVQLENKRETSPKSDEPDTLKNNYSQRYFSKFSAAYEDMKHTKSENQHQLPYNTSQTATSGMPAPTFRPDYYMMQMGKLLWENAVRKAAIAPSANQSNFNSTYAERLQKYMCAVASGRPDLINPAMFPMQGPFPMGTPTPMLGNNASKNMKSFAGYENSRLSDHLKEKQRCTEARAPVVNRSPLFPQHSTGVKIPNTSFHNFTTNMTPPKTTSPTSSVASSSNGDSSGNMNSRCKRGPNSGYKSLPYPLRKENGKIVYECNVCYKRFGQLSNLKVHLRVHTGERPFKCATCSKGFTQLAHLQKHNLVHTGEKPHECNVCNKRFSSTSNLKTHMRLHNSNEYTCAGLNSMLGNVPSSLQSALHFHTGQSPSLRRWY</sequence>